<dbReference type="InterPro" id="IPR009744">
    <property type="entry name" value="VirC1"/>
</dbReference>
<dbReference type="InterPro" id="IPR027417">
    <property type="entry name" value="P-loop_NTPase"/>
</dbReference>
<name>A0ABW0IWP4_9HYPH</name>
<accession>A0ABW0IWP4</accession>
<dbReference type="Pfam" id="PF07015">
    <property type="entry name" value="VirC1"/>
    <property type="match status" value="1"/>
</dbReference>
<comment type="caution">
    <text evidence="1">The sequence shown here is derived from an EMBL/GenBank/DDBJ whole genome shotgun (WGS) entry which is preliminary data.</text>
</comment>
<dbReference type="PANTHER" id="PTHR13696">
    <property type="entry name" value="P-LOOP CONTAINING NUCLEOSIDE TRIPHOSPHATE HYDROLASE"/>
    <property type="match status" value="1"/>
</dbReference>
<reference evidence="2" key="1">
    <citation type="journal article" date="2019" name="Int. J. Syst. Evol. Microbiol.">
        <title>The Global Catalogue of Microorganisms (GCM) 10K type strain sequencing project: providing services to taxonomists for standard genome sequencing and annotation.</title>
        <authorList>
            <consortium name="The Broad Institute Genomics Platform"/>
            <consortium name="The Broad Institute Genome Sequencing Center for Infectious Disease"/>
            <person name="Wu L."/>
            <person name="Ma J."/>
        </authorList>
    </citation>
    <scope>NUCLEOTIDE SEQUENCE [LARGE SCALE GENOMIC DNA]</scope>
    <source>
        <strain evidence="2">NCAIM B.01391</strain>
    </source>
</reference>
<dbReference type="SUPFAM" id="SSF52540">
    <property type="entry name" value="P-loop containing nucleoside triphosphate hydrolases"/>
    <property type="match status" value="1"/>
</dbReference>
<proteinExistence type="predicted"/>
<dbReference type="PANTHER" id="PTHR13696:SF96">
    <property type="entry name" value="COBQ_COBB_MIND_PARA NUCLEOTIDE BINDING DOMAIN-CONTAINING PROTEIN"/>
    <property type="match status" value="1"/>
</dbReference>
<organism evidence="1 2">
    <name type="scientific">Bosea eneae</name>
    <dbReference type="NCBI Taxonomy" id="151454"/>
    <lineage>
        <taxon>Bacteria</taxon>
        <taxon>Pseudomonadati</taxon>
        <taxon>Pseudomonadota</taxon>
        <taxon>Alphaproteobacteria</taxon>
        <taxon>Hyphomicrobiales</taxon>
        <taxon>Boseaceae</taxon>
        <taxon>Bosea</taxon>
    </lineage>
</organism>
<dbReference type="InterPro" id="IPR050678">
    <property type="entry name" value="DNA_Partitioning_ATPase"/>
</dbReference>
<protein>
    <submittedName>
        <fullName evidence="1">AAA family ATPase</fullName>
    </submittedName>
</protein>
<evidence type="ECO:0000313" key="1">
    <source>
        <dbReference type="EMBL" id="MFC5422649.1"/>
    </source>
</evidence>
<dbReference type="CDD" id="cd02042">
    <property type="entry name" value="ParAB_family"/>
    <property type="match status" value="1"/>
</dbReference>
<keyword evidence="2" id="KW-1185">Reference proteome</keyword>
<dbReference type="Gene3D" id="3.40.50.300">
    <property type="entry name" value="P-loop containing nucleotide triphosphate hydrolases"/>
    <property type="match status" value="1"/>
</dbReference>
<dbReference type="PIRSF" id="PIRSF009320">
    <property type="entry name" value="Nuc_binding_HP_1000"/>
    <property type="match status" value="1"/>
</dbReference>
<dbReference type="EMBL" id="JBHSLW010000043">
    <property type="protein sequence ID" value="MFC5422649.1"/>
    <property type="molecule type" value="Genomic_DNA"/>
</dbReference>
<dbReference type="Proteomes" id="UP001596053">
    <property type="component" value="Unassembled WGS sequence"/>
</dbReference>
<gene>
    <name evidence="1" type="ORF">ACFPOB_24100</name>
</gene>
<sequence>MEQEDSKMPTIAFANPKGGAGKTTAALLLASELAAKGATVTIIDADPEKWISQWGALTGKPENISIIGNATEDTIVDQIDIASLNSQFVVVDLEGTASLMVANTIGMADLVIIPIQGSAMDAKGGAKTIRLIRNQERMARRQIAHSVLLTRTSAAVTSRSLRNVQKQLAKSGVDVFITPIVERAAFRDIFDFGGTLASLDPRNVSNLEKARENAREFAGEVITKLKQSTQDEKVA</sequence>
<evidence type="ECO:0000313" key="2">
    <source>
        <dbReference type="Proteomes" id="UP001596053"/>
    </source>
</evidence>